<proteinExistence type="predicted"/>
<dbReference type="STRING" id="79923.A0A3R7GKW1"/>
<evidence type="ECO:0000256" key="2">
    <source>
        <dbReference type="ARBA" id="ARBA00022448"/>
    </source>
</evidence>
<dbReference type="GO" id="GO:0005251">
    <property type="term" value="F:delayed rectifier potassium channel activity"/>
    <property type="evidence" value="ECO:0007669"/>
    <property type="project" value="TreeGrafter"/>
</dbReference>
<dbReference type="InterPro" id="IPR000210">
    <property type="entry name" value="BTB/POZ_dom"/>
</dbReference>
<evidence type="ECO:0000313" key="13">
    <source>
        <dbReference type="Proteomes" id="UP000286415"/>
    </source>
</evidence>
<dbReference type="InterPro" id="IPR003971">
    <property type="entry name" value="K_chnl_volt-dep_Kv5/Kv9"/>
</dbReference>
<keyword evidence="13" id="KW-1185">Reference proteome</keyword>
<keyword evidence="5" id="KW-0631">Potassium channel</keyword>
<dbReference type="SMART" id="SM00225">
    <property type="entry name" value="BTB"/>
    <property type="match status" value="1"/>
</dbReference>
<dbReference type="PRINTS" id="PR01491">
    <property type="entry name" value="KVCHANNEL"/>
</dbReference>
<evidence type="ECO:0000256" key="10">
    <source>
        <dbReference type="ARBA" id="ARBA00023136"/>
    </source>
</evidence>
<dbReference type="PANTHER" id="PTHR11537:SF254">
    <property type="entry name" value="POTASSIUM VOLTAGE-GATED CHANNEL PROTEIN SHAB"/>
    <property type="match status" value="1"/>
</dbReference>
<dbReference type="GO" id="GO:0051260">
    <property type="term" value="P:protein homooligomerization"/>
    <property type="evidence" value="ECO:0007669"/>
    <property type="project" value="InterPro"/>
</dbReference>
<protein>
    <submittedName>
        <fullName evidence="12">Potassium voltage-gated channel protein Shab</fullName>
    </submittedName>
</protein>
<dbReference type="Pfam" id="PF02214">
    <property type="entry name" value="BTB_2"/>
    <property type="match status" value="1"/>
</dbReference>
<reference evidence="12 13" key="2">
    <citation type="journal article" date="2021" name="Genomics">
        <title>High-quality reference genome for Clonorchis sinensis.</title>
        <authorList>
            <person name="Young N.D."/>
            <person name="Stroehlein A.J."/>
            <person name="Kinkar L."/>
            <person name="Wang T."/>
            <person name="Sohn W.M."/>
            <person name="Chang B.C.H."/>
            <person name="Kaur P."/>
            <person name="Weisz D."/>
            <person name="Dudchenko O."/>
            <person name="Aiden E.L."/>
            <person name="Korhonen P.K."/>
            <person name="Gasser R.B."/>
        </authorList>
    </citation>
    <scope>NUCLEOTIDE SEQUENCE [LARGE SCALE GENOMIC DNA]</scope>
    <source>
        <strain evidence="12">Cs-k2</strain>
    </source>
</reference>
<evidence type="ECO:0000256" key="8">
    <source>
        <dbReference type="ARBA" id="ARBA00022989"/>
    </source>
</evidence>
<dbReference type="InterPro" id="IPR028325">
    <property type="entry name" value="VG_K_chnl"/>
</dbReference>
<evidence type="ECO:0000256" key="9">
    <source>
        <dbReference type="ARBA" id="ARBA00023065"/>
    </source>
</evidence>
<dbReference type="PANTHER" id="PTHR11537">
    <property type="entry name" value="VOLTAGE-GATED POTASSIUM CHANNEL"/>
    <property type="match status" value="1"/>
</dbReference>
<comment type="caution">
    <text evidence="12">The sequence shown here is derived from an EMBL/GenBank/DDBJ whole genome shotgun (WGS) entry which is preliminary data.</text>
</comment>
<dbReference type="InterPro" id="IPR003131">
    <property type="entry name" value="T1-type_BTB"/>
</dbReference>
<evidence type="ECO:0000256" key="6">
    <source>
        <dbReference type="ARBA" id="ARBA00022882"/>
    </source>
</evidence>
<dbReference type="InParanoid" id="A0A3R7GKW1"/>
<evidence type="ECO:0000256" key="4">
    <source>
        <dbReference type="ARBA" id="ARBA00022692"/>
    </source>
</evidence>
<dbReference type="GO" id="GO:0001508">
    <property type="term" value="P:action potential"/>
    <property type="evidence" value="ECO:0007669"/>
    <property type="project" value="TreeGrafter"/>
</dbReference>
<evidence type="ECO:0000256" key="3">
    <source>
        <dbReference type="ARBA" id="ARBA00022538"/>
    </source>
</evidence>
<sequence length="599" mass="67106">MDKSGPQNELQNCLTYTSDSGNEFGRTVASRAIKSEEIVSPEMARHTPKSLKTKATKWIATHVPGRAHHHNHEHSDTGGTPWDTVHWSEHAHCAFHLTTSDLIDMRKRSSRAYLNVGGEHHEIMWKTLGNYPNSRLGRLSLSMDPLEIMQLCDDYSPQNNEFYFDRSARSFSSILGLYRTGHLHILDEVCVMAFIEDLNYWGLNECLLDACCLTRFVQRKDRMEEDIKKTSSTALPSTASEKFGQGKCAEFQRRVWEVVEKPQTSTMARVFAAVSIIFVMVSIVGLNLSTVPGIGETATNRSDPAAGGAGQWVRNHHLEALELICTIWFTFEYLIRFAACPNKQQFVKSFLNLIDLVATLPYYVSKILEACVDFSVTSLGAVNEIVQVLQVLRVLRVFKLARHSSSLQALGHTFFKSYKELGVLVLFVLIIVLVFSTLAYFAEREGNRATFSSIPATFWWATITITTVGYGDVTPQSPLGKFIGCICSICGVLVIALPIPIIVNNFAEYYQDQARLKKAAKRRERMEKVLAFGQENKFYARIRGEGPPELDASVSMDKTIAERSDKTSISFTNPTLSFTLTDANPDSKIYTDNNGGTNS</sequence>
<keyword evidence="11" id="KW-0407">Ion channel</keyword>
<evidence type="ECO:0000313" key="12">
    <source>
        <dbReference type="EMBL" id="KAG5444071.1"/>
    </source>
</evidence>
<dbReference type="Gene3D" id="3.30.710.10">
    <property type="entry name" value="Potassium Channel Kv1.1, Chain A"/>
    <property type="match status" value="1"/>
</dbReference>
<dbReference type="Gene3D" id="1.10.287.70">
    <property type="match status" value="1"/>
</dbReference>
<dbReference type="FunFam" id="1.10.287.70:FF:000002">
    <property type="entry name" value="Potassium voltage-gated channel subfamily a member"/>
    <property type="match status" value="1"/>
</dbReference>
<dbReference type="OrthoDB" id="296522at2759"/>
<dbReference type="InterPro" id="IPR027359">
    <property type="entry name" value="Volt_channel_dom_sf"/>
</dbReference>
<dbReference type="InterPro" id="IPR005821">
    <property type="entry name" value="Ion_trans_dom"/>
</dbReference>
<dbReference type="GO" id="GO:0008076">
    <property type="term" value="C:voltage-gated potassium channel complex"/>
    <property type="evidence" value="ECO:0007669"/>
    <property type="project" value="InterPro"/>
</dbReference>
<keyword evidence="9" id="KW-0406">Ion transport</keyword>
<evidence type="ECO:0000256" key="7">
    <source>
        <dbReference type="ARBA" id="ARBA00022958"/>
    </source>
</evidence>
<dbReference type="InterPro" id="IPR003968">
    <property type="entry name" value="K_chnl_volt-dep_Kv"/>
</dbReference>
<evidence type="ECO:0000256" key="11">
    <source>
        <dbReference type="ARBA" id="ARBA00023303"/>
    </source>
</evidence>
<keyword evidence="2" id="KW-0813">Transport</keyword>
<dbReference type="EMBL" id="NIRI02000056">
    <property type="protein sequence ID" value="KAG5444071.1"/>
    <property type="molecule type" value="Genomic_DNA"/>
</dbReference>
<dbReference type="PRINTS" id="PR00169">
    <property type="entry name" value="KCHANNEL"/>
</dbReference>
<keyword evidence="10" id="KW-0472">Membrane</keyword>
<gene>
    <name evidence="12" type="ORF">CSKR_104241</name>
</gene>
<dbReference type="SUPFAM" id="SSF81324">
    <property type="entry name" value="Voltage-gated potassium channels"/>
    <property type="match status" value="1"/>
</dbReference>
<organism evidence="12 13">
    <name type="scientific">Clonorchis sinensis</name>
    <name type="common">Chinese liver fluke</name>
    <dbReference type="NCBI Taxonomy" id="79923"/>
    <lineage>
        <taxon>Eukaryota</taxon>
        <taxon>Metazoa</taxon>
        <taxon>Spiralia</taxon>
        <taxon>Lophotrochozoa</taxon>
        <taxon>Platyhelminthes</taxon>
        <taxon>Trematoda</taxon>
        <taxon>Digenea</taxon>
        <taxon>Opisthorchiida</taxon>
        <taxon>Opisthorchiata</taxon>
        <taxon>Opisthorchiidae</taxon>
        <taxon>Clonorchis</taxon>
    </lineage>
</organism>
<dbReference type="AlphaFoldDB" id="A0A3R7GKW1"/>
<dbReference type="Gene3D" id="1.20.120.350">
    <property type="entry name" value="Voltage-gated potassium channels. Chain C"/>
    <property type="match status" value="1"/>
</dbReference>
<keyword evidence="6" id="KW-0851">Voltage-gated channel</keyword>
<keyword evidence="7" id="KW-0630">Potassium</keyword>
<dbReference type="InterPro" id="IPR011333">
    <property type="entry name" value="SKP1/BTB/POZ_sf"/>
</dbReference>
<evidence type="ECO:0000256" key="5">
    <source>
        <dbReference type="ARBA" id="ARBA00022826"/>
    </source>
</evidence>
<keyword evidence="4" id="KW-0812">Transmembrane</keyword>
<dbReference type="PRINTS" id="PR01494">
    <property type="entry name" value="KV9CHANNEL"/>
</dbReference>
<keyword evidence="8" id="KW-1133">Transmembrane helix</keyword>
<keyword evidence="3" id="KW-0633">Potassium transport</keyword>
<reference evidence="12 13" key="1">
    <citation type="journal article" date="2018" name="Biotechnol. Adv.">
        <title>Improved genomic resources and new bioinformatic workflow for the carcinogenic parasite Clonorchis sinensis: Biotechnological implications.</title>
        <authorList>
            <person name="Wang D."/>
            <person name="Korhonen P.K."/>
            <person name="Gasser R.B."/>
            <person name="Young N.D."/>
        </authorList>
    </citation>
    <scope>NUCLEOTIDE SEQUENCE [LARGE SCALE GENOMIC DNA]</scope>
    <source>
        <strain evidence="12">Cs-k2</strain>
    </source>
</reference>
<comment type="subcellular location">
    <subcellularLocation>
        <location evidence="1">Membrane</location>
        <topology evidence="1">Multi-pass membrane protein</topology>
    </subcellularLocation>
</comment>
<name>A0A3R7GKW1_CLOSI</name>
<evidence type="ECO:0000256" key="1">
    <source>
        <dbReference type="ARBA" id="ARBA00004141"/>
    </source>
</evidence>
<dbReference type="Pfam" id="PF00520">
    <property type="entry name" value="Ion_trans"/>
    <property type="match status" value="1"/>
</dbReference>
<dbReference type="SUPFAM" id="SSF54695">
    <property type="entry name" value="POZ domain"/>
    <property type="match status" value="1"/>
</dbReference>
<dbReference type="Proteomes" id="UP000286415">
    <property type="component" value="Unassembled WGS sequence"/>
</dbReference>
<accession>A0A3R7GKW1</accession>